<evidence type="ECO:0000256" key="11">
    <source>
        <dbReference type="SAM" id="Phobius"/>
    </source>
</evidence>
<dbReference type="Proteomes" id="UP000823614">
    <property type="component" value="Unassembled WGS sequence"/>
</dbReference>
<feature type="transmembrane region" description="Helical" evidence="11">
    <location>
        <begin position="284"/>
        <end position="300"/>
    </location>
</feature>
<dbReference type="InterPro" id="IPR018456">
    <property type="entry name" value="PTR2_symporter_CS"/>
</dbReference>
<feature type="transmembrane region" description="Helical" evidence="11">
    <location>
        <begin position="90"/>
        <end position="106"/>
    </location>
</feature>
<feature type="transmembrane region" description="Helical" evidence="11">
    <location>
        <begin position="363"/>
        <end position="383"/>
    </location>
</feature>
<dbReference type="FunFam" id="1.20.1250.20:FF:000017">
    <property type="entry name" value="Dipeptide and tripeptide permease A"/>
    <property type="match status" value="1"/>
</dbReference>
<dbReference type="InterPro" id="IPR050171">
    <property type="entry name" value="MFS_Transporters"/>
</dbReference>
<comment type="caution">
    <text evidence="13">The sequence shown here is derived from an EMBL/GenBank/DDBJ whole genome shotgun (WGS) entry which is preliminary data.</text>
</comment>
<evidence type="ECO:0000256" key="1">
    <source>
        <dbReference type="ARBA" id="ARBA00004651"/>
    </source>
</evidence>
<feature type="transmembrane region" description="Helical" evidence="11">
    <location>
        <begin position="457"/>
        <end position="477"/>
    </location>
</feature>
<feature type="transmembrane region" description="Helical" evidence="11">
    <location>
        <begin position="252"/>
        <end position="272"/>
    </location>
</feature>
<gene>
    <name evidence="13" type="ORF">IAA89_06485</name>
</gene>
<protein>
    <recommendedName>
        <fullName evidence="9">Di-/tripeptide transporter</fullName>
    </recommendedName>
</protein>
<evidence type="ECO:0000256" key="3">
    <source>
        <dbReference type="ARBA" id="ARBA00022448"/>
    </source>
</evidence>
<feature type="transmembrane region" description="Helical" evidence="11">
    <location>
        <begin position="395"/>
        <end position="420"/>
    </location>
</feature>
<comment type="subcellular location">
    <subcellularLocation>
        <location evidence="1">Cell membrane</location>
        <topology evidence="1">Multi-pass membrane protein</topology>
    </subcellularLocation>
    <subcellularLocation>
        <location evidence="10">Membrane</location>
        <topology evidence="10">Multi-pass membrane protein</topology>
    </subcellularLocation>
</comment>
<keyword evidence="4" id="KW-1003">Cell membrane</keyword>
<dbReference type="Gene3D" id="1.20.1250.20">
    <property type="entry name" value="MFS general substrate transporter like domains"/>
    <property type="match status" value="1"/>
</dbReference>
<evidence type="ECO:0000313" key="14">
    <source>
        <dbReference type="Proteomes" id="UP000823614"/>
    </source>
</evidence>
<dbReference type="EMBL" id="JADIMP010000103">
    <property type="protein sequence ID" value="MBO8442053.1"/>
    <property type="molecule type" value="Genomic_DNA"/>
</dbReference>
<feature type="transmembrane region" description="Helical" evidence="11">
    <location>
        <begin position="58"/>
        <end position="78"/>
    </location>
</feature>
<name>A0A9D9H9U8_9LACO</name>
<dbReference type="PANTHER" id="PTHR23517">
    <property type="entry name" value="RESISTANCE PROTEIN MDTM, PUTATIVE-RELATED-RELATED"/>
    <property type="match status" value="1"/>
</dbReference>
<dbReference type="CDD" id="cd17346">
    <property type="entry name" value="MFS_DtpA_like"/>
    <property type="match status" value="1"/>
</dbReference>
<evidence type="ECO:0000256" key="6">
    <source>
        <dbReference type="ARBA" id="ARBA00022989"/>
    </source>
</evidence>
<keyword evidence="3 10" id="KW-0813">Transport</keyword>
<evidence type="ECO:0000256" key="4">
    <source>
        <dbReference type="ARBA" id="ARBA00022475"/>
    </source>
</evidence>
<accession>A0A9D9H9U8</accession>
<dbReference type="GO" id="GO:0015333">
    <property type="term" value="F:peptide:proton symporter activity"/>
    <property type="evidence" value="ECO:0007669"/>
    <property type="project" value="UniProtKB-ARBA"/>
</dbReference>
<evidence type="ECO:0000313" key="13">
    <source>
        <dbReference type="EMBL" id="MBO8442053.1"/>
    </source>
</evidence>
<evidence type="ECO:0000256" key="8">
    <source>
        <dbReference type="ARBA" id="ARBA00059575"/>
    </source>
</evidence>
<dbReference type="InterPro" id="IPR005279">
    <property type="entry name" value="Dipep/tripep_permease"/>
</dbReference>
<reference evidence="13" key="1">
    <citation type="submission" date="2020-10" db="EMBL/GenBank/DDBJ databases">
        <authorList>
            <person name="Gilroy R."/>
        </authorList>
    </citation>
    <scope>NUCLEOTIDE SEQUENCE</scope>
    <source>
        <strain evidence="13">C6-149</strain>
    </source>
</reference>
<sequence length="493" mass="54664">MTDLTKEKTFFGHPQGLSTLFFTEMWERFSYYGMRAILLYYMYFAISKGGLGFSEATASSIMAIYGSLVYLSSIAGGFISDRILGSRKTVFIGGVLIMFGHIALSIPAGKIALFISIGLIVCGTGLLKPNVSDMVGNLYDNDERKRDAGFNIFVFGINLGALLAPFVVGSLKDNFNFHVGFSAAAIGMFLGLIQYYFGGRKYLGNNGLYPNDPLEKEEVKRLSIRTILAIIILALILVWMKLMNSLNIDNVITLISVIAIGIPFVYFVLMLSSHKVTKNEKRHVTAYIPLFIAAVLFWAIEEQGSVVLALFAEQRTQLTMGSWHIPASFFQSLNPLFIMLYTPFFAKLWTKLGKKQPTTASKFTYGLIIAGISYLFMTLPGLIDGTHGKVSPLWLIISWAIVEIAEMLISPIGLSVTTRLAPKAYSSQMMSMWFLADAAGQAINSQIVKYYSSATEISYFLVIGLITVILGIIFFIFRNKVFNLMKDVEVSEG</sequence>
<dbReference type="PROSITE" id="PS01023">
    <property type="entry name" value="PTR2_2"/>
    <property type="match status" value="1"/>
</dbReference>
<keyword evidence="5 10" id="KW-0812">Transmembrane</keyword>
<dbReference type="PROSITE" id="PS01022">
    <property type="entry name" value="PTR2_1"/>
    <property type="match status" value="1"/>
</dbReference>
<dbReference type="InterPro" id="IPR020846">
    <property type="entry name" value="MFS_dom"/>
</dbReference>
<proteinExistence type="inferred from homology"/>
<feature type="transmembrane region" description="Helical" evidence="11">
    <location>
        <begin position="222"/>
        <end position="240"/>
    </location>
</feature>
<evidence type="ECO:0000256" key="5">
    <source>
        <dbReference type="ARBA" id="ARBA00022692"/>
    </source>
</evidence>
<evidence type="ECO:0000256" key="9">
    <source>
        <dbReference type="ARBA" id="ARBA00069644"/>
    </source>
</evidence>
<dbReference type="GO" id="GO:0035443">
    <property type="term" value="P:tripeptide transmembrane transport"/>
    <property type="evidence" value="ECO:0007669"/>
    <property type="project" value="UniProtKB-ARBA"/>
</dbReference>
<dbReference type="GO" id="GO:0042937">
    <property type="term" value="F:tripeptide transmembrane transporter activity"/>
    <property type="evidence" value="ECO:0007669"/>
    <property type="project" value="UniProtKB-ARBA"/>
</dbReference>
<feature type="transmembrane region" description="Helical" evidence="11">
    <location>
        <begin position="29"/>
        <end position="46"/>
    </location>
</feature>
<evidence type="ECO:0000256" key="7">
    <source>
        <dbReference type="ARBA" id="ARBA00023136"/>
    </source>
</evidence>
<dbReference type="InterPro" id="IPR000109">
    <property type="entry name" value="POT_fam"/>
</dbReference>
<dbReference type="PANTHER" id="PTHR23517:SF15">
    <property type="entry name" value="PROTON-DEPENDENT OLIGOPEPTIDE FAMILY TRANSPORT PROTEIN"/>
    <property type="match status" value="1"/>
</dbReference>
<feature type="transmembrane region" description="Helical" evidence="11">
    <location>
        <begin position="152"/>
        <end position="171"/>
    </location>
</feature>
<dbReference type="AlphaFoldDB" id="A0A9D9H9U8"/>
<evidence type="ECO:0000256" key="10">
    <source>
        <dbReference type="RuleBase" id="RU003755"/>
    </source>
</evidence>
<dbReference type="Pfam" id="PF00854">
    <property type="entry name" value="PTR2"/>
    <property type="match status" value="1"/>
</dbReference>
<feature type="transmembrane region" description="Helical" evidence="11">
    <location>
        <begin position="177"/>
        <end position="197"/>
    </location>
</feature>
<evidence type="ECO:0000256" key="2">
    <source>
        <dbReference type="ARBA" id="ARBA00005982"/>
    </source>
</evidence>
<dbReference type="GO" id="GO:0005886">
    <property type="term" value="C:plasma membrane"/>
    <property type="evidence" value="ECO:0007669"/>
    <property type="project" value="UniProtKB-SubCell"/>
</dbReference>
<feature type="transmembrane region" description="Helical" evidence="11">
    <location>
        <begin position="320"/>
        <end position="342"/>
    </location>
</feature>
<reference evidence="13" key="2">
    <citation type="journal article" date="2021" name="PeerJ">
        <title>Extensive microbial diversity within the chicken gut microbiome revealed by metagenomics and culture.</title>
        <authorList>
            <person name="Gilroy R."/>
            <person name="Ravi A."/>
            <person name="Getino M."/>
            <person name="Pursley I."/>
            <person name="Horton D.L."/>
            <person name="Alikhan N.F."/>
            <person name="Baker D."/>
            <person name="Gharbi K."/>
            <person name="Hall N."/>
            <person name="Watson M."/>
            <person name="Adriaenssens E.M."/>
            <person name="Foster-Nyarko E."/>
            <person name="Jarju S."/>
            <person name="Secka A."/>
            <person name="Antonio M."/>
            <person name="Oren A."/>
            <person name="Chaudhuri R.R."/>
            <person name="La Ragione R."/>
            <person name="Hildebrand F."/>
            <person name="Pallen M.J."/>
        </authorList>
    </citation>
    <scope>NUCLEOTIDE SEQUENCE</scope>
    <source>
        <strain evidence="13">C6-149</strain>
    </source>
</reference>
<keyword evidence="7 11" id="KW-0472">Membrane</keyword>
<dbReference type="PROSITE" id="PS50850">
    <property type="entry name" value="MFS"/>
    <property type="match status" value="1"/>
</dbReference>
<dbReference type="GO" id="GO:0071916">
    <property type="term" value="F:dipeptide transmembrane transporter activity"/>
    <property type="evidence" value="ECO:0007669"/>
    <property type="project" value="UniProtKB-ARBA"/>
</dbReference>
<feature type="domain" description="Major facilitator superfamily (MFS) profile" evidence="12">
    <location>
        <begin position="1"/>
        <end position="203"/>
    </location>
</feature>
<dbReference type="SUPFAM" id="SSF103473">
    <property type="entry name" value="MFS general substrate transporter"/>
    <property type="match status" value="1"/>
</dbReference>
<comment type="function">
    <text evidence="8">Proton-dependent uptake of di- or tri-peptides.</text>
</comment>
<evidence type="ECO:0000259" key="12">
    <source>
        <dbReference type="PROSITE" id="PS50850"/>
    </source>
</evidence>
<organism evidence="13 14">
    <name type="scientific">Candidatus Gallilactobacillus intestinavium</name>
    <dbReference type="NCBI Taxonomy" id="2840838"/>
    <lineage>
        <taxon>Bacteria</taxon>
        <taxon>Bacillati</taxon>
        <taxon>Bacillota</taxon>
        <taxon>Bacilli</taxon>
        <taxon>Lactobacillales</taxon>
        <taxon>Lactobacillaceae</taxon>
        <taxon>Lactobacillaceae incertae sedis</taxon>
        <taxon>Candidatus Gallilactobacillus</taxon>
    </lineage>
</organism>
<comment type="similarity">
    <text evidence="2 10">Belongs to the major facilitator superfamily. Proton-dependent oligopeptide transporter (POT/PTR) (TC 2.A.17) family.</text>
</comment>
<dbReference type="NCBIfam" id="TIGR00924">
    <property type="entry name" value="yjdL_sub1_fam"/>
    <property type="match status" value="1"/>
</dbReference>
<dbReference type="InterPro" id="IPR036259">
    <property type="entry name" value="MFS_trans_sf"/>
</dbReference>
<feature type="transmembrane region" description="Helical" evidence="11">
    <location>
        <begin position="112"/>
        <end position="131"/>
    </location>
</feature>
<keyword evidence="6 11" id="KW-1133">Transmembrane helix</keyword>